<dbReference type="AlphaFoldDB" id="Q1YUH6"/>
<dbReference type="SUPFAM" id="SSF47616">
    <property type="entry name" value="GST C-terminal domain-like"/>
    <property type="match status" value="1"/>
</dbReference>
<reference evidence="3 4" key="1">
    <citation type="submission" date="2006-03" db="EMBL/GenBank/DDBJ databases">
        <authorList>
            <person name="Giovannoni S.J."/>
            <person name="Cho J.-C."/>
            <person name="Ferriera S."/>
            <person name="Johnson J."/>
            <person name="Kravitz S."/>
            <person name="Halpern A."/>
            <person name="Remington K."/>
            <person name="Beeson K."/>
            <person name="Tran B."/>
            <person name="Rogers Y.-H."/>
            <person name="Friedman R."/>
            <person name="Venter J.C."/>
        </authorList>
    </citation>
    <scope>NUCLEOTIDE SEQUENCE [LARGE SCALE GENOMIC DNA]</scope>
    <source>
        <strain evidence="3 4">HTCC2207</strain>
    </source>
</reference>
<dbReference type="InterPro" id="IPR010987">
    <property type="entry name" value="Glutathione-S-Trfase_C-like"/>
</dbReference>
<evidence type="ECO:0000313" key="3">
    <source>
        <dbReference type="EMBL" id="EAS48082.1"/>
    </source>
</evidence>
<dbReference type="Proteomes" id="UP000005555">
    <property type="component" value="Unassembled WGS sequence"/>
</dbReference>
<dbReference type="EMBL" id="AAPI01000001">
    <property type="protein sequence ID" value="EAS48082.1"/>
    <property type="molecule type" value="Genomic_DNA"/>
</dbReference>
<dbReference type="STRING" id="314287.GB2207_09736"/>
<dbReference type="OrthoDB" id="9810080at2"/>
<evidence type="ECO:0000313" key="4">
    <source>
        <dbReference type="Proteomes" id="UP000005555"/>
    </source>
</evidence>
<dbReference type="CDD" id="cd03057">
    <property type="entry name" value="GST_N_Beta"/>
    <property type="match status" value="1"/>
</dbReference>
<dbReference type="InterPro" id="IPR040079">
    <property type="entry name" value="Glutathione_S-Trfase"/>
</dbReference>
<dbReference type="PROSITE" id="PS50405">
    <property type="entry name" value="GST_CTER"/>
    <property type="match status" value="1"/>
</dbReference>
<keyword evidence="4" id="KW-1185">Reference proteome</keyword>
<dbReference type="eggNOG" id="COG0625">
    <property type="taxonomic scope" value="Bacteria"/>
</dbReference>
<comment type="caution">
    <text evidence="3">The sequence shown here is derived from an EMBL/GenBank/DDBJ whole genome shotgun (WGS) entry which is preliminary data.</text>
</comment>
<evidence type="ECO:0008006" key="5">
    <source>
        <dbReference type="Google" id="ProtNLM"/>
    </source>
</evidence>
<protein>
    <recommendedName>
        <fullName evidence="5">Glutathione S-transferase</fullName>
    </recommendedName>
</protein>
<proteinExistence type="predicted"/>
<dbReference type="Pfam" id="PF13409">
    <property type="entry name" value="GST_N_2"/>
    <property type="match status" value="1"/>
</dbReference>
<dbReference type="InterPro" id="IPR036249">
    <property type="entry name" value="Thioredoxin-like_sf"/>
</dbReference>
<dbReference type="PANTHER" id="PTHR44051">
    <property type="entry name" value="GLUTATHIONE S-TRANSFERASE-RELATED"/>
    <property type="match status" value="1"/>
</dbReference>
<name>Q1YUH6_9GAMM</name>
<dbReference type="InterPro" id="IPR004045">
    <property type="entry name" value="Glutathione_S-Trfase_N"/>
</dbReference>
<evidence type="ECO:0000259" key="2">
    <source>
        <dbReference type="PROSITE" id="PS50405"/>
    </source>
</evidence>
<dbReference type="HOGENOM" id="CLU_011226_6_1_6"/>
<organism evidence="3 4">
    <name type="scientific">gamma proteobacterium HTCC2207</name>
    <dbReference type="NCBI Taxonomy" id="314287"/>
    <lineage>
        <taxon>Bacteria</taxon>
        <taxon>Pseudomonadati</taxon>
        <taxon>Pseudomonadota</taxon>
        <taxon>Gammaproteobacteria</taxon>
        <taxon>Cellvibrionales</taxon>
        <taxon>Porticoccaceae</taxon>
        <taxon>SAR92 clade</taxon>
    </lineage>
</organism>
<dbReference type="PROSITE" id="PS50404">
    <property type="entry name" value="GST_NTER"/>
    <property type="match status" value="1"/>
</dbReference>
<dbReference type="PANTHER" id="PTHR44051:SF8">
    <property type="entry name" value="GLUTATHIONE S-TRANSFERASE GSTA"/>
    <property type="match status" value="1"/>
</dbReference>
<dbReference type="Gene3D" id="3.40.30.10">
    <property type="entry name" value="Glutaredoxin"/>
    <property type="match status" value="1"/>
</dbReference>
<feature type="domain" description="GST C-terminal" evidence="2">
    <location>
        <begin position="89"/>
        <end position="212"/>
    </location>
</feature>
<gene>
    <name evidence="3" type="ORF">GB2207_09736</name>
</gene>
<accession>Q1YUH6</accession>
<evidence type="ECO:0000259" key="1">
    <source>
        <dbReference type="PROSITE" id="PS50404"/>
    </source>
</evidence>
<dbReference type="Gene3D" id="1.20.1050.10">
    <property type="match status" value="1"/>
</dbReference>
<dbReference type="SFLD" id="SFLDS00019">
    <property type="entry name" value="Glutathione_Transferase_(cytos"/>
    <property type="match status" value="1"/>
</dbReference>
<feature type="domain" description="GST N-terminal" evidence="1">
    <location>
        <begin position="1"/>
        <end position="82"/>
    </location>
</feature>
<dbReference type="SUPFAM" id="SSF52833">
    <property type="entry name" value="Thioredoxin-like"/>
    <property type="match status" value="1"/>
</dbReference>
<dbReference type="SFLD" id="SFLDG00358">
    <property type="entry name" value="Main_(cytGST)"/>
    <property type="match status" value="1"/>
</dbReference>
<sequence>MTDLCLHFAPGACSRVPLIALETIGVPFYTQIMRFMKGEHKSSQFKNLNPSGKIPVLVVNGTPIPQNVAILIWLSKTYPQANLLPESNSSLIQAQVLSALVRFSADLHPLVTRIRMPHFFCDLEGAPQRVVDMATMSMSEQLESIEADLLSQPWMLGDHWSVIDAYLHWVWFRITGAGFDPAPFPAITAHYSRTLEMPAVQRAISRENDAEALLQSEGLMPRF</sequence>
<dbReference type="InterPro" id="IPR036282">
    <property type="entry name" value="Glutathione-S-Trfase_C_sf"/>
</dbReference>